<dbReference type="InterPro" id="IPR011004">
    <property type="entry name" value="Trimer_LpxA-like_sf"/>
</dbReference>
<evidence type="ECO:0000313" key="9">
    <source>
        <dbReference type="Proteomes" id="UP000287910"/>
    </source>
</evidence>
<dbReference type="Pfam" id="PF00132">
    <property type="entry name" value="Hexapep"/>
    <property type="match status" value="2"/>
</dbReference>
<dbReference type="EC" id="2.3.1.191" evidence="8"/>
<dbReference type="PANTHER" id="PTHR43378">
    <property type="entry name" value="UDP-3-O-ACYLGLUCOSAMINE N-ACYLTRANSFERASE"/>
    <property type="match status" value="1"/>
</dbReference>
<dbReference type="CDD" id="cd03352">
    <property type="entry name" value="LbH_LpxD"/>
    <property type="match status" value="1"/>
</dbReference>
<keyword evidence="3 8" id="KW-0808">Transferase</keyword>
<evidence type="ECO:0000256" key="6">
    <source>
        <dbReference type="ARBA" id="ARBA00023315"/>
    </source>
</evidence>
<organism evidence="8 9">
    <name type="scientific">Lysinibacillus antri</name>
    <dbReference type="NCBI Taxonomy" id="2498145"/>
    <lineage>
        <taxon>Bacteria</taxon>
        <taxon>Bacillati</taxon>
        <taxon>Bacillota</taxon>
        <taxon>Bacilli</taxon>
        <taxon>Bacillales</taxon>
        <taxon>Bacillaceae</taxon>
        <taxon>Lysinibacillus</taxon>
    </lineage>
</organism>
<dbReference type="InterPro" id="IPR007691">
    <property type="entry name" value="LpxD"/>
</dbReference>
<dbReference type="Gene3D" id="2.160.10.10">
    <property type="entry name" value="Hexapeptide repeat proteins"/>
    <property type="match status" value="1"/>
</dbReference>
<comment type="caution">
    <text evidence="8">The sequence shown here is derived from an EMBL/GenBank/DDBJ whole genome shotgun (WGS) entry which is preliminary data.</text>
</comment>
<sequence>MTKLKSWPLDKMYKAIDIAKWLDGIVEGEPSTEVNGIALIDDATSTDLTYIRKQSDLQKIESTKAGVILVPPILSLPRGKTYIKVPCLPEEMLPMLLRKFQQKAKTTSNISPQSVIGQDVSIGEQTIIYPNAVIADGVTIGAHCIIYPNVVIGEGVTIGSGVIIHPGAIIGSDSFEFIKIGQTHEKLVNVGNVIIGNHVEIGANTTIDKGTIGTTMVGDGTKIDNLVQIAHEVKIGENCIIAAQVGIAGWAKIGNFTTIYGQCGIVGDIEIGDHVVVMAKSIVTKNIKNNQIISGNPAVLHSENLKFQAQMKRKISDKENH</sequence>
<protein>
    <submittedName>
        <fullName evidence="8">UDP-3-O-(3-hydroxymyristoyl)glucosamine N-acyltransferase</fullName>
        <ecNumber evidence="8">2.3.1.191</ecNumber>
    </submittedName>
</protein>
<keyword evidence="2" id="KW-0441">Lipid A biosynthesis</keyword>
<dbReference type="SUPFAM" id="SSF51161">
    <property type="entry name" value="Trimeric LpxA-like enzymes"/>
    <property type="match status" value="1"/>
</dbReference>
<dbReference type="Gene3D" id="3.40.1390.10">
    <property type="entry name" value="MurE/MurF, N-terminal domain"/>
    <property type="match status" value="1"/>
</dbReference>
<dbReference type="NCBIfam" id="NF002060">
    <property type="entry name" value="PRK00892.1"/>
    <property type="match status" value="1"/>
</dbReference>
<keyword evidence="5" id="KW-0443">Lipid metabolism</keyword>
<gene>
    <name evidence="8" type="primary">lpxD</name>
    <name evidence="8" type="ORF">EK386_14510</name>
</gene>
<keyword evidence="6 8" id="KW-0012">Acyltransferase</keyword>
<dbReference type="GO" id="GO:0103118">
    <property type="term" value="F:UDP-3-O-[(3R)-3-hydroxyacyl]-glucosamine N-acyltransferase activity"/>
    <property type="evidence" value="ECO:0007669"/>
    <property type="project" value="UniProtKB-EC"/>
</dbReference>
<reference evidence="8 9" key="1">
    <citation type="submission" date="2018-12" db="EMBL/GenBank/DDBJ databases">
        <title>Lysinibacillus antri sp. nov., isolated from a cave soil.</title>
        <authorList>
            <person name="Narsing Rao M.P."/>
            <person name="Zhang H."/>
            <person name="Dong Z.-Y."/>
            <person name="Niu X.-K."/>
            <person name="Zhang K."/>
            <person name="Fang B.-Z."/>
            <person name="Kang Y.-Q."/>
            <person name="Xiao M."/>
            <person name="Li W.-J."/>
        </authorList>
    </citation>
    <scope>NUCLEOTIDE SEQUENCE [LARGE SCALE GENOMIC DNA]</scope>
    <source>
        <strain evidence="8 9">SYSU K30002</strain>
    </source>
</reference>
<evidence type="ECO:0000256" key="2">
    <source>
        <dbReference type="ARBA" id="ARBA00022556"/>
    </source>
</evidence>
<dbReference type="InterPro" id="IPR001451">
    <property type="entry name" value="Hexapep"/>
</dbReference>
<keyword evidence="4" id="KW-0677">Repeat</keyword>
<name>A0A3S0RUI0_9BACI</name>
<dbReference type="EMBL" id="RYYR01000022">
    <property type="protein sequence ID" value="RUL49884.1"/>
    <property type="molecule type" value="Genomic_DNA"/>
</dbReference>
<evidence type="ECO:0000259" key="7">
    <source>
        <dbReference type="Pfam" id="PF04613"/>
    </source>
</evidence>
<evidence type="ECO:0000256" key="5">
    <source>
        <dbReference type="ARBA" id="ARBA00023098"/>
    </source>
</evidence>
<dbReference type="AlphaFoldDB" id="A0A3S0RUI0"/>
<dbReference type="Proteomes" id="UP000287910">
    <property type="component" value="Unassembled WGS sequence"/>
</dbReference>
<feature type="domain" description="UDP-3-O-[3-hydroxymyristoyl] glucosamine N-acyltransferase non-repeat region" evidence="7">
    <location>
        <begin position="32"/>
        <end position="85"/>
    </location>
</feature>
<proteinExistence type="predicted"/>
<dbReference type="Pfam" id="PF04613">
    <property type="entry name" value="LpxD"/>
    <property type="match status" value="1"/>
</dbReference>
<evidence type="ECO:0000256" key="3">
    <source>
        <dbReference type="ARBA" id="ARBA00022679"/>
    </source>
</evidence>
<dbReference type="GO" id="GO:0016020">
    <property type="term" value="C:membrane"/>
    <property type="evidence" value="ECO:0007669"/>
    <property type="project" value="GOC"/>
</dbReference>
<keyword evidence="9" id="KW-1185">Reference proteome</keyword>
<dbReference type="PANTHER" id="PTHR43378:SF2">
    <property type="entry name" value="UDP-3-O-ACYLGLUCOSAMINE N-ACYLTRANSFERASE 1, MITOCHONDRIAL-RELATED"/>
    <property type="match status" value="1"/>
</dbReference>
<evidence type="ECO:0000256" key="4">
    <source>
        <dbReference type="ARBA" id="ARBA00022737"/>
    </source>
</evidence>
<dbReference type="RefSeq" id="WP_126659902.1">
    <property type="nucleotide sequence ID" value="NZ_RYYR01000022.1"/>
</dbReference>
<evidence type="ECO:0000313" key="8">
    <source>
        <dbReference type="EMBL" id="RUL49884.1"/>
    </source>
</evidence>
<dbReference type="NCBIfam" id="TIGR01853">
    <property type="entry name" value="lipid_A_lpxD"/>
    <property type="match status" value="1"/>
</dbReference>
<dbReference type="GO" id="GO:0009245">
    <property type="term" value="P:lipid A biosynthetic process"/>
    <property type="evidence" value="ECO:0007669"/>
    <property type="project" value="UniProtKB-KW"/>
</dbReference>
<keyword evidence="1" id="KW-0444">Lipid biosynthesis</keyword>
<dbReference type="InterPro" id="IPR020573">
    <property type="entry name" value="UDP_GlcNAc_AcTrfase_non-rep"/>
</dbReference>
<dbReference type="GO" id="GO:0016410">
    <property type="term" value="F:N-acyltransferase activity"/>
    <property type="evidence" value="ECO:0007669"/>
    <property type="project" value="InterPro"/>
</dbReference>
<evidence type="ECO:0000256" key="1">
    <source>
        <dbReference type="ARBA" id="ARBA00022516"/>
    </source>
</evidence>
<accession>A0A3S0RUI0</accession>